<dbReference type="NCBIfam" id="TIGR03001">
    <property type="entry name" value="Sig-70_gmx1"/>
    <property type="match status" value="1"/>
</dbReference>
<sequence>MGAEALTAFLAAADANTRAAWADADALARRLAAAEGAVAAGWPGDVNASRLAAAIARASPEPPSADVDDSGQPFPGLAIEDLYLAASCAEGERAALREFELRFGSDLDRAIARSPTLGMSAAEFRQLVAVRLFVGSEPDATPKIASYRGRGSLKAWVRVTVSRLIVDLSRRRASAGRDLPLGEGLLERMHDDRDAEFAYLRETCGPMLEQAFGEAIDALSVRQRNLLRQRYLHGVSSDALAGLYGVHRSTVFVWLEGARSSVLEETRRKLAAVLPDHRLESVLEFLGSELELSIRRVLDSGLEGDTP</sequence>
<keyword evidence="1" id="KW-0238">DNA-binding</keyword>
<protein>
    <submittedName>
        <fullName evidence="1">Putative DNA-binding regulatory protein</fullName>
    </submittedName>
</protein>
<dbReference type="Gene3D" id="1.10.1740.10">
    <property type="match status" value="1"/>
</dbReference>
<gene>
    <name evidence="1" type="ORF">PPSIR1_08456</name>
</gene>
<dbReference type="EMBL" id="ABCS01000129">
    <property type="protein sequence ID" value="EDM74471.1"/>
    <property type="molecule type" value="Genomic_DNA"/>
</dbReference>
<dbReference type="InterPro" id="IPR011745">
    <property type="entry name" value="RNA_pol_sigma70_MYXXA"/>
</dbReference>
<accession>A6GI43</accession>
<dbReference type="STRING" id="391625.PPSIR1_08456"/>
<comment type="caution">
    <text evidence="1">The sequence shown here is derived from an EMBL/GenBank/DDBJ whole genome shotgun (WGS) entry which is preliminary data.</text>
</comment>
<dbReference type="SUPFAM" id="SSF88659">
    <property type="entry name" value="Sigma3 and sigma4 domains of RNA polymerase sigma factors"/>
    <property type="match status" value="1"/>
</dbReference>
<dbReference type="eggNOG" id="COG1595">
    <property type="taxonomic scope" value="Bacteria"/>
</dbReference>
<dbReference type="RefSeq" id="WP_006976379.1">
    <property type="nucleotide sequence ID" value="NZ_ABCS01000129.1"/>
</dbReference>
<dbReference type="InterPro" id="IPR013324">
    <property type="entry name" value="RNA_pol_sigma_r3/r4-like"/>
</dbReference>
<dbReference type="AlphaFoldDB" id="A6GI43"/>
<dbReference type="OrthoDB" id="5381466at2"/>
<organism evidence="1 2">
    <name type="scientific">Plesiocystis pacifica SIR-1</name>
    <dbReference type="NCBI Taxonomy" id="391625"/>
    <lineage>
        <taxon>Bacteria</taxon>
        <taxon>Pseudomonadati</taxon>
        <taxon>Myxococcota</taxon>
        <taxon>Polyangia</taxon>
        <taxon>Nannocystales</taxon>
        <taxon>Nannocystaceae</taxon>
        <taxon>Plesiocystis</taxon>
    </lineage>
</organism>
<evidence type="ECO:0000313" key="2">
    <source>
        <dbReference type="Proteomes" id="UP000005801"/>
    </source>
</evidence>
<dbReference type="GO" id="GO:0003677">
    <property type="term" value="F:DNA binding"/>
    <property type="evidence" value="ECO:0007669"/>
    <property type="project" value="UniProtKB-KW"/>
</dbReference>
<keyword evidence="2" id="KW-1185">Reference proteome</keyword>
<evidence type="ECO:0000313" key="1">
    <source>
        <dbReference type="EMBL" id="EDM74471.1"/>
    </source>
</evidence>
<dbReference type="Proteomes" id="UP000005801">
    <property type="component" value="Unassembled WGS sequence"/>
</dbReference>
<proteinExistence type="predicted"/>
<name>A6GI43_9BACT</name>
<reference evidence="1 2" key="1">
    <citation type="submission" date="2007-06" db="EMBL/GenBank/DDBJ databases">
        <authorList>
            <person name="Shimkets L."/>
            <person name="Ferriera S."/>
            <person name="Johnson J."/>
            <person name="Kravitz S."/>
            <person name="Beeson K."/>
            <person name="Sutton G."/>
            <person name="Rogers Y.-H."/>
            <person name="Friedman R."/>
            <person name="Frazier M."/>
            <person name="Venter J.C."/>
        </authorList>
    </citation>
    <scope>NUCLEOTIDE SEQUENCE [LARGE SCALE GENOMIC DNA]</scope>
    <source>
        <strain evidence="1 2">SIR-1</strain>
    </source>
</reference>